<sequence length="99" mass="11446">MGVVEDRKAKVKKGWLVVTVGLDNHDDRSLQRFSIPITHLHHPYFRKLLEAAHEAYGYAATGPLRLPCSVQEFQRLRWLVEHESQKCVDSACHRIVSIR</sequence>
<evidence type="ECO:0000256" key="1">
    <source>
        <dbReference type="ARBA" id="ARBA00006974"/>
    </source>
</evidence>
<keyword evidence="3" id="KW-1185">Reference proteome</keyword>
<dbReference type="EMBL" id="JBBWWQ010000008">
    <property type="protein sequence ID" value="KAK8940554.1"/>
    <property type="molecule type" value="Genomic_DNA"/>
</dbReference>
<accession>A0AAP0BKG0</accession>
<evidence type="ECO:0000313" key="2">
    <source>
        <dbReference type="EMBL" id="KAK8940554.1"/>
    </source>
</evidence>
<proteinExistence type="inferred from homology"/>
<evidence type="ECO:0000313" key="3">
    <source>
        <dbReference type="Proteomes" id="UP001418222"/>
    </source>
</evidence>
<dbReference type="Pfam" id="PF02519">
    <property type="entry name" value="Auxin_inducible"/>
    <property type="match status" value="1"/>
</dbReference>
<dbReference type="GO" id="GO:0009733">
    <property type="term" value="P:response to auxin"/>
    <property type="evidence" value="ECO:0007669"/>
    <property type="project" value="InterPro"/>
</dbReference>
<comment type="caution">
    <text evidence="2">The sequence shown here is derived from an EMBL/GenBank/DDBJ whole genome shotgun (WGS) entry which is preliminary data.</text>
</comment>
<reference evidence="2 3" key="1">
    <citation type="journal article" date="2022" name="Nat. Plants">
        <title>Genomes of leafy and leafless Platanthera orchids illuminate the evolution of mycoheterotrophy.</title>
        <authorList>
            <person name="Li M.H."/>
            <person name="Liu K.W."/>
            <person name="Li Z."/>
            <person name="Lu H.C."/>
            <person name="Ye Q.L."/>
            <person name="Zhang D."/>
            <person name="Wang J.Y."/>
            <person name="Li Y.F."/>
            <person name="Zhong Z.M."/>
            <person name="Liu X."/>
            <person name="Yu X."/>
            <person name="Liu D.K."/>
            <person name="Tu X.D."/>
            <person name="Liu B."/>
            <person name="Hao Y."/>
            <person name="Liao X.Y."/>
            <person name="Jiang Y.T."/>
            <person name="Sun W.H."/>
            <person name="Chen J."/>
            <person name="Chen Y.Q."/>
            <person name="Ai Y."/>
            <person name="Zhai J.W."/>
            <person name="Wu S.S."/>
            <person name="Zhou Z."/>
            <person name="Hsiao Y.Y."/>
            <person name="Wu W.L."/>
            <person name="Chen Y.Y."/>
            <person name="Lin Y.F."/>
            <person name="Hsu J.L."/>
            <person name="Li C.Y."/>
            <person name="Wang Z.W."/>
            <person name="Zhao X."/>
            <person name="Zhong W.Y."/>
            <person name="Ma X.K."/>
            <person name="Ma L."/>
            <person name="Huang J."/>
            <person name="Chen G.Z."/>
            <person name="Huang M.Z."/>
            <person name="Huang L."/>
            <person name="Peng D.H."/>
            <person name="Luo Y.B."/>
            <person name="Zou S.Q."/>
            <person name="Chen S.P."/>
            <person name="Lan S."/>
            <person name="Tsai W.C."/>
            <person name="Van de Peer Y."/>
            <person name="Liu Z.J."/>
        </authorList>
    </citation>
    <scope>NUCLEOTIDE SEQUENCE [LARGE SCALE GENOMIC DNA]</scope>
    <source>
        <strain evidence="2">Lor287</strain>
    </source>
</reference>
<dbReference type="PANTHER" id="PTHR31374">
    <property type="entry name" value="AUXIN-INDUCED PROTEIN-LIKE-RELATED"/>
    <property type="match status" value="1"/>
</dbReference>
<dbReference type="InterPro" id="IPR003676">
    <property type="entry name" value="SAUR_fam"/>
</dbReference>
<organism evidence="2 3">
    <name type="scientific">Platanthera zijinensis</name>
    <dbReference type="NCBI Taxonomy" id="2320716"/>
    <lineage>
        <taxon>Eukaryota</taxon>
        <taxon>Viridiplantae</taxon>
        <taxon>Streptophyta</taxon>
        <taxon>Embryophyta</taxon>
        <taxon>Tracheophyta</taxon>
        <taxon>Spermatophyta</taxon>
        <taxon>Magnoliopsida</taxon>
        <taxon>Liliopsida</taxon>
        <taxon>Asparagales</taxon>
        <taxon>Orchidaceae</taxon>
        <taxon>Orchidoideae</taxon>
        <taxon>Orchideae</taxon>
        <taxon>Orchidinae</taxon>
        <taxon>Platanthera</taxon>
    </lineage>
</organism>
<comment type="similarity">
    <text evidence="1">Belongs to the ARG7 family.</text>
</comment>
<dbReference type="AlphaFoldDB" id="A0AAP0BKG0"/>
<dbReference type="Proteomes" id="UP001418222">
    <property type="component" value="Unassembled WGS sequence"/>
</dbReference>
<gene>
    <name evidence="2" type="ORF">KSP39_PZI010217</name>
</gene>
<dbReference type="PANTHER" id="PTHR31374:SF228">
    <property type="entry name" value="SAUR FAMILY PROTEIN"/>
    <property type="match status" value="1"/>
</dbReference>
<protein>
    <submittedName>
        <fullName evidence="2">Uncharacterized protein</fullName>
    </submittedName>
</protein>
<name>A0AAP0BKG0_9ASPA</name>